<dbReference type="InterPro" id="IPR007413">
    <property type="entry name" value="YcjX-like"/>
</dbReference>
<reference evidence="1 2" key="1">
    <citation type="submission" date="2018-09" db="EMBL/GenBank/DDBJ databases">
        <title>Genome sequencing of Aeromonas veronii MS-17-88.</title>
        <authorList>
            <person name="Tekedar H.C."/>
            <person name="Arick M.A."/>
            <person name="Hsu C.-Y."/>
            <person name="Thrash A."/>
            <person name="Karsi A."/>
            <person name="Lawrence M.L."/>
            <person name="Abdelhamed H."/>
        </authorList>
    </citation>
    <scope>NUCLEOTIDE SEQUENCE [LARGE SCALE GENOMIC DNA]</scope>
    <source>
        <strain evidence="1 2">MS 17-88</strain>
    </source>
</reference>
<evidence type="ECO:0000313" key="1">
    <source>
        <dbReference type="EMBL" id="RKJ91413.1"/>
    </source>
</evidence>
<dbReference type="AlphaFoldDB" id="A0A3A9ISR7"/>
<proteinExistence type="predicted"/>
<dbReference type="PANTHER" id="PTHR38605">
    <property type="entry name" value="ATPASE-RELATED"/>
    <property type="match status" value="1"/>
</dbReference>
<evidence type="ECO:0000313" key="2">
    <source>
        <dbReference type="Proteomes" id="UP000281725"/>
    </source>
</evidence>
<name>A0A3A9ISR7_AERVE</name>
<dbReference type="Proteomes" id="UP000281725">
    <property type="component" value="Unassembled WGS sequence"/>
</dbReference>
<organism evidence="1 2">
    <name type="scientific">Aeromonas veronii</name>
    <dbReference type="NCBI Taxonomy" id="654"/>
    <lineage>
        <taxon>Bacteria</taxon>
        <taxon>Pseudomonadati</taxon>
        <taxon>Pseudomonadota</taxon>
        <taxon>Gammaproteobacteria</taxon>
        <taxon>Aeromonadales</taxon>
        <taxon>Aeromonadaceae</taxon>
        <taxon>Aeromonas</taxon>
    </lineage>
</organism>
<dbReference type="Pfam" id="PF04317">
    <property type="entry name" value="DUF463"/>
    <property type="match status" value="1"/>
</dbReference>
<accession>A0A3A9ISR7</accession>
<sequence>MRSTSRTAEHAGCNHQGRTGQALILNKLEQKLTRLQHKANDVVNRVRDRHIRLAVTGLSRSGKTAFITALVNQLEHAAIDGRLPLWDALRQGRILGARRVPQLNAHIPTFAYERGLDSLFGDPPAWPEPTRGVAEVRLEIRYRTRHPLRKHLGEISTLYVDLVDYPGEWLLDLPLLEMSYEQWSEQVREQLRRPELQALAASWLTPGWQVDQRFEERPVAELAERYTAYLHACKQELGLHLIQPGRFVLPGEYAGAPMLQFVPWVWEMPVGEPADGTLYATLKQRFEQYKQHLVQGFYEQHFAGFDRQIVLVDCLQPLNAGAASFGDMQQAIARIMESFAYGKSNWWRRLFSPRIDKLLFVASKADHVTPEQHAPMVSLLQHLVRSGRGQARFEGISTECLALAAIKATEVGKGVANGREFPAIRGTSLSGEPLLLFPGEVPPHIPPVQWWNSQGFDFQAFRPMPMSAHQALPHIRLDAALEFLLGDHLE</sequence>
<protein>
    <submittedName>
        <fullName evidence="1">YcjX family protein</fullName>
    </submittedName>
</protein>
<dbReference type="PIRSF" id="PIRSF019381">
    <property type="entry name" value="YcjX"/>
    <property type="match status" value="1"/>
</dbReference>
<comment type="caution">
    <text evidence="1">The sequence shown here is derived from an EMBL/GenBank/DDBJ whole genome shotgun (WGS) entry which is preliminary data.</text>
</comment>
<dbReference type="PANTHER" id="PTHR38605:SF1">
    <property type="entry name" value="ATPASE"/>
    <property type="match status" value="1"/>
</dbReference>
<gene>
    <name evidence="1" type="ORF">D6R50_02005</name>
</gene>
<dbReference type="EMBL" id="RAWX01000001">
    <property type="protein sequence ID" value="RKJ91413.1"/>
    <property type="molecule type" value="Genomic_DNA"/>
</dbReference>